<dbReference type="AlphaFoldDB" id="B1ZQB0"/>
<organism evidence="2 3">
    <name type="scientific">Opitutus terrae (strain DSM 11246 / JCM 15787 / PB90-1)</name>
    <dbReference type="NCBI Taxonomy" id="452637"/>
    <lineage>
        <taxon>Bacteria</taxon>
        <taxon>Pseudomonadati</taxon>
        <taxon>Verrucomicrobiota</taxon>
        <taxon>Opitutia</taxon>
        <taxon>Opitutales</taxon>
        <taxon>Opitutaceae</taxon>
        <taxon>Opitutus</taxon>
    </lineage>
</organism>
<reference evidence="2 3" key="1">
    <citation type="journal article" date="2011" name="J. Bacteriol.">
        <title>Genome sequence of the verrucomicrobium Opitutus terrae PB90-1, an abundant inhabitant of rice paddy soil ecosystems.</title>
        <authorList>
            <person name="van Passel M.W."/>
            <person name="Kant R."/>
            <person name="Palva A."/>
            <person name="Copeland A."/>
            <person name="Lucas S."/>
            <person name="Lapidus A."/>
            <person name="Glavina del Rio T."/>
            <person name="Pitluck S."/>
            <person name="Goltsman E."/>
            <person name="Clum A."/>
            <person name="Sun H."/>
            <person name="Schmutz J."/>
            <person name="Larimer F.W."/>
            <person name="Land M.L."/>
            <person name="Hauser L."/>
            <person name="Kyrpides N."/>
            <person name="Mikhailova N."/>
            <person name="Richardson P.P."/>
            <person name="Janssen P.H."/>
            <person name="de Vos W.M."/>
            <person name="Smidt H."/>
        </authorList>
    </citation>
    <scope>NUCLEOTIDE SEQUENCE [LARGE SCALE GENOMIC DNA]</scope>
    <source>
        <strain evidence="3">DSM 11246 / JCM 15787 / PB90-1</strain>
    </source>
</reference>
<dbReference type="HOGENOM" id="CLU_1132716_0_0_0"/>
<keyword evidence="1" id="KW-0812">Transmembrane</keyword>
<dbReference type="RefSeq" id="WP_012373128.1">
    <property type="nucleotide sequence ID" value="NC_010571.1"/>
</dbReference>
<dbReference type="EMBL" id="CP001032">
    <property type="protein sequence ID" value="ACB73590.1"/>
    <property type="molecule type" value="Genomic_DNA"/>
</dbReference>
<accession>B1ZQB0</accession>
<gene>
    <name evidence="2" type="ordered locus">Oter_0300</name>
</gene>
<dbReference type="STRING" id="452637.Oter_0300"/>
<dbReference type="OrthoDB" id="192012at2"/>
<dbReference type="eggNOG" id="COG5662">
    <property type="taxonomic scope" value="Bacteria"/>
</dbReference>
<proteinExistence type="predicted"/>
<keyword evidence="3" id="KW-1185">Reference proteome</keyword>
<name>B1ZQB0_OPITP</name>
<dbReference type="Proteomes" id="UP000007013">
    <property type="component" value="Chromosome"/>
</dbReference>
<protein>
    <submittedName>
        <fullName evidence="2">Uncharacterized protein</fullName>
    </submittedName>
</protein>
<keyword evidence="1" id="KW-0472">Membrane</keyword>
<dbReference type="KEGG" id="ote:Oter_0300"/>
<keyword evidence="1" id="KW-1133">Transmembrane helix</keyword>
<sequence length="245" mass="27054">MNREEAQFILGAYRPNSEDAQDPQFQEALTLARRDPGLGHWFAEQQAIDRILAAKVRARPIPPQLKTQLLLARATGACQPRWRRPVWLAVAACAALLFVAAGTLLSRRVHAARLAEFRSAMVAASLERRNHADVEGLDAQGYQHWLVAHRGDPDFVLPPRLAERGISACKVVEWRQSRVTMLCFQFSGGHVDVFVVNAADLPRLPLGPTPALFADGKVTSAAWRHEGKIYLAASAMPSADLQKLL</sequence>
<evidence type="ECO:0000313" key="3">
    <source>
        <dbReference type="Proteomes" id="UP000007013"/>
    </source>
</evidence>
<evidence type="ECO:0000313" key="2">
    <source>
        <dbReference type="EMBL" id="ACB73590.1"/>
    </source>
</evidence>
<evidence type="ECO:0000256" key="1">
    <source>
        <dbReference type="SAM" id="Phobius"/>
    </source>
</evidence>
<feature type="transmembrane region" description="Helical" evidence="1">
    <location>
        <begin position="86"/>
        <end position="105"/>
    </location>
</feature>